<evidence type="ECO:0000313" key="2">
    <source>
        <dbReference type="EMBL" id="PWN57599.1"/>
    </source>
</evidence>
<dbReference type="Proteomes" id="UP000251800">
    <property type="component" value="Unassembled WGS sequence"/>
</dbReference>
<reference evidence="2 3" key="1">
    <citation type="submission" date="2018-05" db="EMBL/GenBank/DDBJ databases">
        <title>Abyssibacter profundi OUC007T gen. nov., sp. nov, a marine bacterium isolated from seawater of the Mariana Trench.</title>
        <authorList>
            <person name="Zhou S."/>
        </authorList>
    </citation>
    <scope>NUCLEOTIDE SEQUENCE [LARGE SCALE GENOMIC DNA]</scope>
    <source>
        <strain evidence="2 3">OUC007</strain>
    </source>
</reference>
<accession>A0A363UQ25</accession>
<dbReference type="RefSeq" id="WP_109718455.1">
    <property type="nucleotide sequence ID" value="NZ_QEQK01000001.1"/>
</dbReference>
<name>A0A363UQ25_9GAMM</name>
<keyword evidence="1" id="KW-0812">Transmembrane</keyword>
<comment type="caution">
    <text evidence="2">The sequence shown here is derived from an EMBL/GenBank/DDBJ whole genome shotgun (WGS) entry which is preliminary data.</text>
</comment>
<organism evidence="2 3">
    <name type="scientific">Abyssibacter profundi</name>
    <dbReference type="NCBI Taxonomy" id="2182787"/>
    <lineage>
        <taxon>Bacteria</taxon>
        <taxon>Pseudomonadati</taxon>
        <taxon>Pseudomonadota</taxon>
        <taxon>Gammaproteobacteria</taxon>
        <taxon>Chromatiales</taxon>
        <taxon>Oceanococcaceae</taxon>
        <taxon>Abyssibacter</taxon>
    </lineage>
</organism>
<keyword evidence="3" id="KW-1185">Reference proteome</keyword>
<dbReference type="EMBL" id="QEQK01000001">
    <property type="protein sequence ID" value="PWN57599.1"/>
    <property type="molecule type" value="Genomic_DNA"/>
</dbReference>
<evidence type="ECO:0000256" key="1">
    <source>
        <dbReference type="SAM" id="Phobius"/>
    </source>
</evidence>
<protein>
    <recommendedName>
        <fullName evidence="4">YggT family protein</fullName>
    </recommendedName>
</protein>
<evidence type="ECO:0008006" key="4">
    <source>
        <dbReference type="Google" id="ProtNLM"/>
    </source>
</evidence>
<gene>
    <name evidence="2" type="ORF">DEH80_00195</name>
</gene>
<evidence type="ECO:0000313" key="3">
    <source>
        <dbReference type="Proteomes" id="UP000251800"/>
    </source>
</evidence>
<sequence length="165" mass="18118">MAVRKQSMAQAADAELREGAGRAAEHAWRRGATRHSPAQRQQLRAAIRAARREHLRRSLEALVQVFVWVSCALLLTSVVIHALHPDEVGGLLEWVTLAAEPLARPFDGLLPRVEVLGARIWTDLLLAALVIWLVGRGAISALRLLLGEQSSDPWSASRPFDGSRS</sequence>
<proteinExistence type="predicted"/>
<dbReference type="AlphaFoldDB" id="A0A363UQ25"/>
<keyword evidence="1" id="KW-1133">Transmembrane helix</keyword>
<feature type="transmembrane region" description="Helical" evidence="1">
    <location>
        <begin position="61"/>
        <end position="83"/>
    </location>
</feature>
<keyword evidence="1" id="KW-0472">Membrane</keyword>